<comment type="caution">
    <text evidence="2">The sequence shown here is derived from an EMBL/GenBank/DDBJ whole genome shotgun (WGS) entry which is preliminary data.</text>
</comment>
<dbReference type="EMBL" id="CAJPWZ010000566">
    <property type="protein sequence ID" value="CAG2196670.1"/>
    <property type="molecule type" value="Genomic_DNA"/>
</dbReference>
<dbReference type="SUPFAM" id="SSF57414">
    <property type="entry name" value="Hairpin loop containing domain-like"/>
    <property type="match status" value="1"/>
</dbReference>
<dbReference type="InterPro" id="IPR016187">
    <property type="entry name" value="CTDL_fold"/>
</dbReference>
<reference evidence="2" key="1">
    <citation type="submission" date="2021-03" db="EMBL/GenBank/DDBJ databases">
        <authorList>
            <person name="Bekaert M."/>
        </authorList>
    </citation>
    <scope>NUCLEOTIDE SEQUENCE</scope>
</reference>
<dbReference type="InterPro" id="IPR003609">
    <property type="entry name" value="Pan_app"/>
</dbReference>
<protein>
    <recommendedName>
        <fullName evidence="1">Apple domain-containing protein</fullName>
    </recommendedName>
</protein>
<dbReference type="InterPro" id="IPR016186">
    <property type="entry name" value="C-type_lectin-like/link_sf"/>
</dbReference>
<dbReference type="SUPFAM" id="SSF56436">
    <property type="entry name" value="C-type lectin-like"/>
    <property type="match status" value="1"/>
</dbReference>
<name>A0A8S3QQC6_MYTED</name>
<keyword evidence="3" id="KW-1185">Reference proteome</keyword>
<dbReference type="OrthoDB" id="6048568at2759"/>
<dbReference type="Gene3D" id="3.10.100.10">
    <property type="entry name" value="Mannose-Binding Protein A, subunit A"/>
    <property type="match status" value="1"/>
</dbReference>
<evidence type="ECO:0000313" key="3">
    <source>
        <dbReference type="Proteomes" id="UP000683360"/>
    </source>
</evidence>
<gene>
    <name evidence="2" type="ORF">MEDL_11507</name>
</gene>
<dbReference type="PROSITE" id="PS50948">
    <property type="entry name" value="PAN"/>
    <property type="match status" value="1"/>
</dbReference>
<dbReference type="Proteomes" id="UP000683360">
    <property type="component" value="Unassembled WGS sequence"/>
</dbReference>
<dbReference type="Pfam" id="PF00024">
    <property type="entry name" value="PAN_1"/>
    <property type="match status" value="1"/>
</dbReference>
<proteinExistence type="predicted"/>
<sequence length="322" mass="37035">MSKDSNLSDKLFNQSALRNVSMASLVRCTRLCLDTSNCKSLFYDRESRRCQLHSAPTYKITDCVDEIGWRFYTKYPGIDPIDTTSPTTPSETTPVPSETTRVPSYVEANCPIGNGYTYHLFTDSCIKAYNSNPVKLSVAKTKCQQEGTELVSITNFYKWQFVSTIIDQPQFPPGFQHKTAILVSDSKGYTLRNNCLQKEFPLETWCKSGATTEVLVNLIKTRIAKAIKRHHHIIIYLWSGTCDLTTKEGKYIKLKFHNNRAIKIIEDQYKRAISIIDSYQHAEIKFIDCPLISISNWNKSKGHKRPETYKVEDLKRKNKYRN</sequence>
<accession>A0A8S3QQC6</accession>
<organism evidence="2 3">
    <name type="scientific">Mytilus edulis</name>
    <name type="common">Blue mussel</name>
    <dbReference type="NCBI Taxonomy" id="6550"/>
    <lineage>
        <taxon>Eukaryota</taxon>
        <taxon>Metazoa</taxon>
        <taxon>Spiralia</taxon>
        <taxon>Lophotrochozoa</taxon>
        <taxon>Mollusca</taxon>
        <taxon>Bivalvia</taxon>
        <taxon>Autobranchia</taxon>
        <taxon>Pteriomorphia</taxon>
        <taxon>Mytilida</taxon>
        <taxon>Mytiloidea</taxon>
        <taxon>Mytilidae</taxon>
        <taxon>Mytilinae</taxon>
        <taxon>Mytilus</taxon>
    </lineage>
</organism>
<evidence type="ECO:0000259" key="1">
    <source>
        <dbReference type="PROSITE" id="PS50948"/>
    </source>
</evidence>
<feature type="domain" description="Apple" evidence="1">
    <location>
        <begin position="1"/>
        <end position="76"/>
    </location>
</feature>
<evidence type="ECO:0000313" key="2">
    <source>
        <dbReference type="EMBL" id="CAG2196670.1"/>
    </source>
</evidence>
<dbReference type="AlphaFoldDB" id="A0A8S3QQC6"/>